<dbReference type="AlphaFoldDB" id="A0A7V9AAT7"/>
<keyword evidence="2" id="KW-1185">Reference proteome</keyword>
<dbReference type="EMBL" id="JACEFB010000001">
    <property type="protein sequence ID" value="MBA2225067.1"/>
    <property type="molecule type" value="Genomic_DNA"/>
</dbReference>
<evidence type="ECO:0000313" key="2">
    <source>
        <dbReference type="Proteomes" id="UP000542342"/>
    </source>
</evidence>
<dbReference type="RefSeq" id="WP_194536670.1">
    <property type="nucleotide sequence ID" value="NZ_JACEFB010000001.1"/>
</dbReference>
<evidence type="ECO:0000313" key="1">
    <source>
        <dbReference type="EMBL" id="MBA2225067.1"/>
    </source>
</evidence>
<proteinExistence type="predicted"/>
<organism evidence="1 2">
    <name type="scientific">Thermogemmata fonticola</name>
    <dbReference type="NCBI Taxonomy" id="2755323"/>
    <lineage>
        <taxon>Bacteria</taxon>
        <taxon>Pseudomonadati</taxon>
        <taxon>Planctomycetota</taxon>
        <taxon>Planctomycetia</taxon>
        <taxon>Gemmatales</taxon>
        <taxon>Gemmataceae</taxon>
        <taxon>Thermogemmata</taxon>
    </lineage>
</organism>
<protein>
    <submittedName>
        <fullName evidence="1">Uncharacterized protein</fullName>
    </submittedName>
</protein>
<name>A0A7V9AAT7_9BACT</name>
<sequence>MPWQGYVVYCQTPGCGARAKYKVAAEWSDGVTTELKTYALCCSACLPAWYAQACRKRAECRLAPGETLGMPGIYELQAGKRDRELRRRTDLEVNGGNP</sequence>
<dbReference type="Proteomes" id="UP000542342">
    <property type="component" value="Unassembled WGS sequence"/>
</dbReference>
<comment type="caution">
    <text evidence="1">The sequence shown here is derived from an EMBL/GenBank/DDBJ whole genome shotgun (WGS) entry which is preliminary data.</text>
</comment>
<reference evidence="1 2" key="1">
    <citation type="submission" date="2020-07" db="EMBL/GenBank/DDBJ databases">
        <title>Thermogemmata thermophila gen. nov., sp. nov., a novel moderate thermophilic planctomycete from a Kamchatka hot spring.</title>
        <authorList>
            <person name="Elcheninov A.G."/>
            <person name="Podosokorskaya O.A."/>
            <person name="Kovaleva O.L."/>
            <person name="Novikov A."/>
            <person name="Bonch-Osmolovskaya E.A."/>
            <person name="Toshchakov S.V."/>
            <person name="Kublanov I.V."/>
        </authorList>
    </citation>
    <scope>NUCLEOTIDE SEQUENCE [LARGE SCALE GENOMIC DNA]</scope>
    <source>
        <strain evidence="1 2">2918</strain>
    </source>
</reference>
<accession>A0A7V9AAT7</accession>
<gene>
    <name evidence="1" type="ORF">H0921_02710</name>
</gene>